<proteinExistence type="predicted"/>
<dbReference type="PANTHER" id="PTHR11461">
    <property type="entry name" value="SERINE PROTEASE INHIBITOR, SERPIN"/>
    <property type="match status" value="1"/>
</dbReference>
<organism evidence="2 3">
    <name type="scientific">Scyliorhinus torazame</name>
    <name type="common">Cloudy catshark</name>
    <name type="synonym">Catulus torazame</name>
    <dbReference type="NCBI Taxonomy" id="75743"/>
    <lineage>
        <taxon>Eukaryota</taxon>
        <taxon>Metazoa</taxon>
        <taxon>Chordata</taxon>
        <taxon>Craniata</taxon>
        <taxon>Vertebrata</taxon>
        <taxon>Chondrichthyes</taxon>
        <taxon>Elasmobranchii</taxon>
        <taxon>Galeomorphii</taxon>
        <taxon>Galeoidea</taxon>
        <taxon>Carcharhiniformes</taxon>
        <taxon>Scyliorhinidae</taxon>
        <taxon>Scyliorhinus</taxon>
    </lineage>
</organism>
<dbReference type="PANTHER" id="PTHR11461:SF20">
    <property type="entry name" value="ALPHA-2-ANTIPLASMIN"/>
    <property type="match status" value="1"/>
</dbReference>
<dbReference type="Gene3D" id="2.30.39.10">
    <property type="entry name" value="Alpha-1-antitrypsin, domain 1"/>
    <property type="match status" value="1"/>
</dbReference>
<dbReference type="InterPro" id="IPR023796">
    <property type="entry name" value="Serpin_dom"/>
</dbReference>
<evidence type="ECO:0000313" key="2">
    <source>
        <dbReference type="EMBL" id="GCB84354.1"/>
    </source>
</evidence>
<dbReference type="STRING" id="75743.A0A401QG50"/>
<keyword evidence="3" id="KW-1185">Reference proteome</keyword>
<evidence type="ECO:0000313" key="3">
    <source>
        <dbReference type="Proteomes" id="UP000288216"/>
    </source>
</evidence>
<dbReference type="PROSITE" id="PS00284">
    <property type="entry name" value="SERPIN"/>
    <property type="match status" value="1"/>
</dbReference>
<dbReference type="InterPro" id="IPR023795">
    <property type="entry name" value="Serpin_CS"/>
</dbReference>
<gene>
    <name evidence="2" type="ORF">scyTo_0024991</name>
</gene>
<comment type="caution">
    <text evidence="2">The sequence shown here is derived from an EMBL/GenBank/DDBJ whole genome shotgun (WGS) entry which is preliminary data.</text>
</comment>
<feature type="non-terminal residue" evidence="2">
    <location>
        <position position="1"/>
    </location>
</feature>
<feature type="domain" description="Serpin" evidence="1">
    <location>
        <begin position="3"/>
        <end position="80"/>
    </location>
</feature>
<dbReference type="InterPro" id="IPR042185">
    <property type="entry name" value="Serpin_sf_2"/>
</dbReference>
<accession>A0A401QG50</accession>
<dbReference type="InterPro" id="IPR042178">
    <property type="entry name" value="Serpin_sf_1"/>
</dbReference>
<dbReference type="GO" id="GO:0005615">
    <property type="term" value="C:extracellular space"/>
    <property type="evidence" value="ECO:0007669"/>
    <property type="project" value="InterPro"/>
</dbReference>
<dbReference type="OMA" id="IKDPKPQ"/>
<sequence>LGNLFTNPKLSRISPEPLFVSSVQHKATMELKEEGVEAAASTSIAVSRSFLQYTINRPFFFIIRDDISGIPIFLGTIKDPKPQLQMVPQEKLVVNLERMRKSEEFVAPK</sequence>
<evidence type="ECO:0000259" key="1">
    <source>
        <dbReference type="Pfam" id="PF00079"/>
    </source>
</evidence>
<dbReference type="Pfam" id="PF00079">
    <property type="entry name" value="Serpin"/>
    <property type="match status" value="1"/>
</dbReference>
<dbReference type="AlphaFoldDB" id="A0A401QG50"/>
<name>A0A401QG50_SCYTO</name>
<dbReference type="Gene3D" id="3.30.497.10">
    <property type="entry name" value="Antithrombin, subunit I, domain 2"/>
    <property type="match status" value="1"/>
</dbReference>
<dbReference type="OrthoDB" id="9947020at2759"/>
<dbReference type="Proteomes" id="UP000288216">
    <property type="component" value="Unassembled WGS sequence"/>
</dbReference>
<dbReference type="SUPFAM" id="SSF56574">
    <property type="entry name" value="Serpins"/>
    <property type="match status" value="1"/>
</dbReference>
<dbReference type="InterPro" id="IPR000215">
    <property type="entry name" value="Serpin_fam"/>
</dbReference>
<dbReference type="GO" id="GO:0004867">
    <property type="term" value="F:serine-type endopeptidase inhibitor activity"/>
    <property type="evidence" value="ECO:0007669"/>
    <property type="project" value="InterPro"/>
</dbReference>
<dbReference type="EMBL" id="BFAA01065951">
    <property type="protein sequence ID" value="GCB84354.1"/>
    <property type="molecule type" value="Genomic_DNA"/>
</dbReference>
<reference evidence="2 3" key="1">
    <citation type="journal article" date="2018" name="Nat. Ecol. Evol.">
        <title>Shark genomes provide insights into elasmobranch evolution and the origin of vertebrates.</title>
        <authorList>
            <person name="Hara Y"/>
            <person name="Yamaguchi K"/>
            <person name="Onimaru K"/>
            <person name="Kadota M"/>
            <person name="Koyanagi M"/>
            <person name="Keeley SD"/>
            <person name="Tatsumi K"/>
            <person name="Tanaka K"/>
            <person name="Motone F"/>
            <person name="Kageyama Y"/>
            <person name="Nozu R"/>
            <person name="Adachi N"/>
            <person name="Nishimura O"/>
            <person name="Nakagawa R"/>
            <person name="Tanegashima C"/>
            <person name="Kiyatake I"/>
            <person name="Matsumoto R"/>
            <person name="Murakumo K"/>
            <person name="Nishida K"/>
            <person name="Terakita A"/>
            <person name="Kuratani S"/>
            <person name="Sato K"/>
            <person name="Hyodo S Kuraku.S."/>
        </authorList>
    </citation>
    <scope>NUCLEOTIDE SEQUENCE [LARGE SCALE GENOMIC DNA]</scope>
</reference>
<dbReference type="InterPro" id="IPR036186">
    <property type="entry name" value="Serpin_sf"/>
</dbReference>
<protein>
    <recommendedName>
        <fullName evidence="1">Serpin domain-containing protein</fullName>
    </recommendedName>
</protein>